<keyword evidence="6" id="KW-1185">Reference proteome</keyword>
<dbReference type="Proteomes" id="UP001151699">
    <property type="component" value="Chromosome A"/>
</dbReference>
<accession>A0A9Q0NDU6</accession>
<feature type="repeat" description="ANK" evidence="3">
    <location>
        <begin position="177"/>
        <end position="209"/>
    </location>
</feature>
<dbReference type="SUPFAM" id="SSF48403">
    <property type="entry name" value="Ankyrin repeat"/>
    <property type="match status" value="3"/>
</dbReference>
<dbReference type="PROSITE" id="PS50297">
    <property type="entry name" value="ANK_REP_REGION"/>
    <property type="match status" value="3"/>
</dbReference>
<name>A0A9Q0NDU6_9DIPT</name>
<proteinExistence type="predicted"/>
<dbReference type="Gene3D" id="1.25.40.20">
    <property type="entry name" value="Ankyrin repeat-containing domain"/>
    <property type="match status" value="4"/>
</dbReference>
<dbReference type="InterPro" id="IPR036770">
    <property type="entry name" value="Ankyrin_rpt-contain_sf"/>
</dbReference>
<keyword evidence="2 3" id="KW-0040">ANK repeat</keyword>
<organism evidence="5 6">
    <name type="scientific">Pseudolycoriella hygida</name>
    <dbReference type="NCBI Taxonomy" id="35572"/>
    <lineage>
        <taxon>Eukaryota</taxon>
        <taxon>Metazoa</taxon>
        <taxon>Ecdysozoa</taxon>
        <taxon>Arthropoda</taxon>
        <taxon>Hexapoda</taxon>
        <taxon>Insecta</taxon>
        <taxon>Pterygota</taxon>
        <taxon>Neoptera</taxon>
        <taxon>Endopterygota</taxon>
        <taxon>Diptera</taxon>
        <taxon>Nematocera</taxon>
        <taxon>Sciaroidea</taxon>
        <taxon>Sciaridae</taxon>
        <taxon>Pseudolycoriella</taxon>
    </lineage>
</organism>
<reference evidence="5" key="1">
    <citation type="submission" date="2022-07" db="EMBL/GenBank/DDBJ databases">
        <authorList>
            <person name="Trinca V."/>
            <person name="Uliana J.V.C."/>
            <person name="Torres T.T."/>
            <person name="Ward R.J."/>
            <person name="Monesi N."/>
        </authorList>
    </citation>
    <scope>NUCLEOTIDE SEQUENCE</scope>
    <source>
        <strain evidence="5">HSMRA1968</strain>
        <tissue evidence="5">Whole embryos</tissue>
    </source>
</reference>
<keyword evidence="1" id="KW-0677">Repeat</keyword>
<dbReference type="AlphaFoldDB" id="A0A9Q0NDU6"/>
<dbReference type="Pfam" id="PF12796">
    <property type="entry name" value="Ank_2"/>
    <property type="match status" value="2"/>
</dbReference>
<evidence type="ECO:0000313" key="6">
    <source>
        <dbReference type="Proteomes" id="UP001151699"/>
    </source>
</evidence>
<gene>
    <name evidence="5" type="primary">invs-b</name>
    <name evidence="5" type="ORF">Bhyg_03697</name>
</gene>
<feature type="compositionally biased region" description="Basic and acidic residues" evidence="4">
    <location>
        <begin position="546"/>
        <end position="558"/>
    </location>
</feature>
<dbReference type="PANTHER" id="PTHR24198">
    <property type="entry name" value="ANKYRIN REPEAT AND PROTEIN KINASE DOMAIN-CONTAINING PROTEIN"/>
    <property type="match status" value="1"/>
</dbReference>
<dbReference type="OrthoDB" id="439236at2759"/>
<feature type="repeat" description="ANK" evidence="3">
    <location>
        <begin position="897"/>
        <end position="929"/>
    </location>
</feature>
<dbReference type="SMART" id="SM00248">
    <property type="entry name" value="ANK"/>
    <property type="match status" value="11"/>
</dbReference>
<dbReference type="PRINTS" id="PR01415">
    <property type="entry name" value="ANKYRIN"/>
</dbReference>
<evidence type="ECO:0000256" key="4">
    <source>
        <dbReference type="SAM" id="MobiDB-lite"/>
    </source>
</evidence>
<evidence type="ECO:0000313" key="5">
    <source>
        <dbReference type="EMBL" id="KAJ6648467.1"/>
    </source>
</evidence>
<dbReference type="EMBL" id="WJQU01000001">
    <property type="protein sequence ID" value="KAJ6648467.1"/>
    <property type="molecule type" value="Genomic_DNA"/>
</dbReference>
<dbReference type="InterPro" id="IPR002110">
    <property type="entry name" value="Ankyrin_rpt"/>
</dbReference>
<dbReference type="PROSITE" id="PS50088">
    <property type="entry name" value="ANK_REPEAT"/>
    <property type="match status" value="3"/>
</dbReference>
<evidence type="ECO:0000256" key="3">
    <source>
        <dbReference type="PROSITE-ProRule" id="PRU00023"/>
    </source>
</evidence>
<feature type="region of interest" description="Disordered" evidence="4">
    <location>
        <begin position="538"/>
        <end position="558"/>
    </location>
</feature>
<dbReference type="Pfam" id="PF00023">
    <property type="entry name" value="Ank"/>
    <property type="match status" value="1"/>
</dbReference>
<comment type="caution">
    <text evidence="5">The sequence shown here is derived from an EMBL/GenBank/DDBJ whole genome shotgun (WGS) entry which is preliminary data.</text>
</comment>
<protein>
    <submittedName>
        <fullName evidence="5">Inversin-B</fullName>
    </submittedName>
</protein>
<feature type="repeat" description="ANK" evidence="3">
    <location>
        <begin position="686"/>
        <end position="718"/>
    </location>
</feature>
<dbReference type="PANTHER" id="PTHR24198:SF165">
    <property type="entry name" value="ANKYRIN REPEAT-CONTAINING PROTEIN-RELATED"/>
    <property type="match status" value="1"/>
</dbReference>
<evidence type="ECO:0000256" key="2">
    <source>
        <dbReference type="ARBA" id="ARBA00023043"/>
    </source>
</evidence>
<evidence type="ECO:0000256" key="1">
    <source>
        <dbReference type="ARBA" id="ARBA00022737"/>
    </source>
</evidence>
<sequence>MSKVFYKYHNRFDNSLHKAAFRGKVDKINSLLTCISPYKTTFEAETPLHLSISKGHQNAINIFLHILETDLTAMRQFLNEKKINIGSDQENFAFAFGKRQIDMVEENCNGMIVNWENGEHSADKCSFILMKETIHSVPAILVVRPNNQAEKFLLLSTVFDLLKVNGVISLNVQRASDLSTILHLAAAQGNTELVVRLLNLGANPYLKDKTHQTAIGVAHTIGEFPTYVAMCRHLHFNMLATNDLVRLPVKNGVWEKVEFLIETLVSLRMEKFEESRDEAIETVLSMNEISSTLILSNIGEKCLEKYGQFLSEEKLAGIITYEVKDEISKRKLIVASRFCGPNTVQENSNRMIQHRSRHILLHTLIRTGCRNTIHKIYRDFPRLKTLLFEHKELGLTALIQCIRSNHVELAQFLIDEHEHEIDRPEMWSKLLITAAGLHGSTHLMQTILEHRLTDPNLVIHGNQSIETNALFACIEKGDLEKVKVILDSSKLKDVNSIRTEYETLLMPAIISMKTSPRIPPSNDGRRVNQFKYLTNNLDTSEDEDETVRNDPYEPNDDKVTKYTNSNKIFDLLIERGINFKDSQPHTTLLCHAVKSQNKYIVERLVVLGFDPIVPDAFGFIPLHYVNDMEIFNILKNHKTFANTITVRNKLGLTALHFYVRDCNATIDLCSELLTTAGIDVNALDASGNTPLHNAAMNPSISISQYLIDRNANINLKNAQGYTAAHIAIKHRKYDIAALLFRHPLFDLFSLTNSDKSYLVNLSGIADGEFEEIKIALESRKDEFNRLIELHCNEVDDFGYSLLYLSSMTNKYLLHLLIAQPQISVYADTNVETQLLHRVGNDVKFAKFLVEKGLCVNKVDRFFETPLVKALKADHGANIDVVKCLIASGANVNYTSWQGTSPLRCACIHFDLESIKILLEAGADFNVKDIDGKIPFDCLPIEYRNIVANIIL</sequence>